<keyword evidence="2" id="KW-0677">Repeat</keyword>
<dbReference type="Pfam" id="PF23598">
    <property type="entry name" value="LRR_14"/>
    <property type="match status" value="1"/>
</dbReference>
<dbReference type="Proteomes" id="UP000827889">
    <property type="component" value="Chromosome 9"/>
</dbReference>
<dbReference type="InterPro" id="IPR027417">
    <property type="entry name" value="P-loop_NTPase"/>
</dbReference>
<dbReference type="Gene3D" id="3.40.50.10140">
    <property type="entry name" value="Toll/interleukin-1 receptor homology (TIR) domain"/>
    <property type="match status" value="1"/>
</dbReference>
<evidence type="ECO:0000256" key="3">
    <source>
        <dbReference type="ARBA" id="ARBA00022821"/>
    </source>
</evidence>
<dbReference type="InterPro" id="IPR042197">
    <property type="entry name" value="Apaf_helical"/>
</dbReference>
<dbReference type="InterPro" id="IPR000157">
    <property type="entry name" value="TIR_dom"/>
</dbReference>
<dbReference type="GeneID" id="125316643"/>
<keyword evidence="1" id="KW-0433">Leucine-rich repeat</keyword>
<dbReference type="SMART" id="SM00369">
    <property type="entry name" value="LRR_TYP"/>
    <property type="match status" value="4"/>
</dbReference>
<dbReference type="InterPro" id="IPR035897">
    <property type="entry name" value="Toll_tir_struct_dom_sf"/>
</dbReference>
<evidence type="ECO:0000259" key="5">
    <source>
        <dbReference type="PROSITE" id="PS50104"/>
    </source>
</evidence>
<evidence type="ECO:0000313" key="6">
    <source>
        <dbReference type="Proteomes" id="UP000827889"/>
    </source>
</evidence>
<dbReference type="Pfam" id="PF13306">
    <property type="entry name" value="LRR_5"/>
    <property type="match status" value="1"/>
</dbReference>
<evidence type="ECO:0000313" key="7">
    <source>
        <dbReference type="RefSeq" id="XP_048141445.1"/>
    </source>
</evidence>
<gene>
    <name evidence="7" type="primary">LOC125316643</name>
</gene>
<dbReference type="SUPFAM" id="SSF52058">
    <property type="entry name" value="L domain-like"/>
    <property type="match status" value="3"/>
</dbReference>
<keyword evidence="3" id="KW-0611">Plant defense</keyword>
<protein>
    <submittedName>
        <fullName evidence="7">Disease resistance protein RPV1-like</fullName>
    </submittedName>
</protein>
<sequence length="1323" mass="148749">MKRFLSMLVPNVLQSNKKSKLRKADDTSASGSSAASAGDDNYDVFLSFRGEDTRKTFVDHLYNGLVNAGIRVFKDDNELREGEKISTNLLQAIKNSKISIPILSQNYASSKWCLQELFEMTECMKRGGHVVLPIFYQVEPAHVRYQIESFGKTFSHLSRKYTIEDVAKWKQALQEVASLKGWESEKTANGLEGQLVKMVVSKVLNELKKAFQLIVTEQLVGINNAVDDILRLLDDKTDATQIVGIYGMGGIGKTTLAKAVYNKLSNQFQYRSFIADIRESSQRNGISGLQNQLIFDILRLNNEVSTIDEGIRIMESRFKYKKVLLLLDDVDHNDQLKALVGKRDWFEKGSKVIITTRIKSVLDKAGANSEYELEEINEDESLILFSRHAFLRDSPPCEFVSLSRAVVSTTGGLPLALEVIGSFLYGRRRAFWEDALKRLRKVPHEKVQEKLRISYEALNYEEKQIFLDVACFGARGSLRLIFYMWEACNFLPNMVIETLSFMSLIKIGDNGELRMHDQLRDLGREIVREEACHAPINQSRLWVHEEALEVLERNKGIQKDRVQALCLNEDLSQREFTTEQFETLPNLRLLVVNNAKLIGNSKSLLPKLRWLVWTRCPASLPTCFDLEKLVILALPGSDISELWEGWSHLKPAKQLKHLGLTYCCSLKVTPDLSTFRNLEILTLEKCFNLEQIHPSIGEAKGLVVLDLRECKKLQELPQEMGKLEQLKELSIGQTAIEEIPPCIGSLNKLEVLYAGGCESLVGLPDSIGHLVNLLTLDLTYCTRLCKLPESIGSLVKLQHLLLSGVGICELPESIGDLKNLKTLNISHNEKLSSLPSTISKLGNLEELNATQCKSLGGEIPIDGLSSLKILRLSSTGFSSFPDTFDKLSSLEGLDLYNCKMLQSLPQSVSKLPCLRYLNLTSCDNLQSLPDFPASLSVLEVTWQHRTLPQLSHLIHLKKLAVVDCQLLESMPDLPSGLSELHVQDCGELKELSSLSSLEFLSELGLGGCNELTEIKGLEALKSLAKLNVSGCSKLSNLDGLGHLESLRYVCISTFCDSDDLFQVRGLDKLKYVEELRVRDCQSLVRPDLSQLTHLRQLGFYNCHNLVEIKGLEGLKNLEGVELQGCTSIDLSWCQKLGAVKAFLRDSFSVFEAAIELTQFMKEYKTLQSLPQSISKLPSLQHLDLMLCDNLQSLPEISPCLTSLKFTCQHQPLPQLSHLIHLKKLKVVGCRLLESLPELPSGLFKLCVQYYDELKGLPSLSSMEFLSELNFNSCSELTEIKVAKIGEYNQLSFSSLDQKQARSIKIPRRINCIRMLEVVQPRQP</sequence>
<dbReference type="PANTHER" id="PTHR11017:SF570">
    <property type="entry name" value="DISEASE RESISTANCE PROTEIN (TIR-NBS CLASS)-RELATED"/>
    <property type="match status" value="1"/>
</dbReference>
<dbReference type="InterPro" id="IPR002182">
    <property type="entry name" value="NB-ARC"/>
</dbReference>
<dbReference type="Pfam" id="PF23282">
    <property type="entry name" value="WHD_ROQ1"/>
    <property type="match status" value="1"/>
</dbReference>
<proteinExistence type="predicted"/>
<accession>A0ABM3HXW9</accession>
<dbReference type="InterPro" id="IPR032675">
    <property type="entry name" value="LRR_dom_sf"/>
</dbReference>
<dbReference type="InterPro" id="IPR003593">
    <property type="entry name" value="AAA+_ATPase"/>
</dbReference>
<reference evidence="7" key="1">
    <citation type="submission" date="2025-08" db="UniProtKB">
        <authorList>
            <consortium name="RefSeq"/>
        </authorList>
    </citation>
    <scope>IDENTIFICATION</scope>
    <source>
        <tissue evidence="7">Leaf</tissue>
    </source>
</reference>
<organism evidence="6 7">
    <name type="scientific">Rhodamnia argentea</name>
    <dbReference type="NCBI Taxonomy" id="178133"/>
    <lineage>
        <taxon>Eukaryota</taxon>
        <taxon>Viridiplantae</taxon>
        <taxon>Streptophyta</taxon>
        <taxon>Embryophyta</taxon>
        <taxon>Tracheophyta</taxon>
        <taxon>Spermatophyta</taxon>
        <taxon>Magnoliopsida</taxon>
        <taxon>eudicotyledons</taxon>
        <taxon>Gunneridae</taxon>
        <taxon>Pentapetalae</taxon>
        <taxon>rosids</taxon>
        <taxon>malvids</taxon>
        <taxon>Myrtales</taxon>
        <taxon>Myrtaceae</taxon>
        <taxon>Myrtoideae</taxon>
        <taxon>Myrteae</taxon>
        <taxon>Australasian group</taxon>
        <taxon>Rhodamnia</taxon>
    </lineage>
</organism>
<dbReference type="InterPro" id="IPR044974">
    <property type="entry name" value="Disease_R_plants"/>
</dbReference>
<name>A0ABM3HXW9_9MYRT</name>
<dbReference type="Gene3D" id="1.10.8.430">
    <property type="entry name" value="Helical domain of apoptotic protease-activating factors"/>
    <property type="match status" value="1"/>
</dbReference>
<dbReference type="RefSeq" id="XP_048141445.1">
    <property type="nucleotide sequence ID" value="XM_048285488.1"/>
</dbReference>
<dbReference type="Gene3D" id="3.80.10.10">
    <property type="entry name" value="Ribonuclease Inhibitor"/>
    <property type="match status" value="4"/>
</dbReference>
<dbReference type="PROSITE" id="PS50104">
    <property type="entry name" value="TIR"/>
    <property type="match status" value="1"/>
</dbReference>
<evidence type="ECO:0000256" key="4">
    <source>
        <dbReference type="ARBA" id="ARBA00023027"/>
    </source>
</evidence>
<feature type="domain" description="TIR" evidence="5">
    <location>
        <begin position="40"/>
        <end position="211"/>
    </location>
</feature>
<dbReference type="InterPro" id="IPR026906">
    <property type="entry name" value="LRR_5"/>
</dbReference>
<dbReference type="SMART" id="SM00382">
    <property type="entry name" value="AAA"/>
    <property type="match status" value="1"/>
</dbReference>
<dbReference type="Pfam" id="PF00931">
    <property type="entry name" value="NB-ARC"/>
    <property type="match status" value="1"/>
</dbReference>
<evidence type="ECO:0000256" key="1">
    <source>
        <dbReference type="ARBA" id="ARBA00022614"/>
    </source>
</evidence>
<dbReference type="SUPFAM" id="SSF52200">
    <property type="entry name" value="Toll/Interleukin receptor TIR domain"/>
    <property type="match status" value="1"/>
</dbReference>
<dbReference type="InterPro" id="IPR003591">
    <property type="entry name" value="Leu-rich_rpt_typical-subtyp"/>
</dbReference>
<dbReference type="InterPro" id="IPR055414">
    <property type="entry name" value="LRR_R13L4/SHOC2-like"/>
</dbReference>
<keyword evidence="6" id="KW-1185">Reference proteome</keyword>
<dbReference type="Gene3D" id="3.40.50.300">
    <property type="entry name" value="P-loop containing nucleotide triphosphate hydrolases"/>
    <property type="match status" value="1"/>
</dbReference>
<dbReference type="InterPro" id="IPR058192">
    <property type="entry name" value="WHD_ROQ1-like"/>
</dbReference>
<dbReference type="SMART" id="SM00255">
    <property type="entry name" value="TIR"/>
    <property type="match status" value="1"/>
</dbReference>
<dbReference type="SUPFAM" id="SSF52540">
    <property type="entry name" value="P-loop containing nucleoside triphosphate hydrolases"/>
    <property type="match status" value="1"/>
</dbReference>
<dbReference type="Pfam" id="PF01582">
    <property type="entry name" value="TIR"/>
    <property type="match status" value="1"/>
</dbReference>
<dbReference type="PRINTS" id="PR00364">
    <property type="entry name" value="DISEASERSIST"/>
</dbReference>
<dbReference type="PANTHER" id="PTHR11017">
    <property type="entry name" value="LEUCINE-RICH REPEAT-CONTAINING PROTEIN"/>
    <property type="match status" value="1"/>
</dbReference>
<keyword evidence="4" id="KW-0520">NAD</keyword>
<dbReference type="Gene3D" id="3.40.1170.20">
    <property type="entry name" value="tRNA intron endonuclease, N-terminal domain"/>
    <property type="match status" value="1"/>
</dbReference>
<evidence type="ECO:0000256" key="2">
    <source>
        <dbReference type="ARBA" id="ARBA00022737"/>
    </source>
</evidence>